<dbReference type="OrthoDB" id="2320933at2759"/>
<dbReference type="EMBL" id="CAMXCT030004257">
    <property type="protein sequence ID" value="CAL4795668.1"/>
    <property type="molecule type" value="Genomic_DNA"/>
</dbReference>
<keyword evidence="15" id="KW-0239">DNA-directed DNA polymerase</keyword>
<evidence type="ECO:0000256" key="2">
    <source>
        <dbReference type="ARBA" id="ARBA00022741"/>
    </source>
</evidence>
<evidence type="ECO:0000256" key="5">
    <source>
        <dbReference type="ARBA" id="ARBA00022806"/>
    </source>
</evidence>
<dbReference type="InterPro" id="IPR014001">
    <property type="entry name" value="Helicase_ATP-bd"/>
</dbReference>
<dbReference type="InterPro" id="IPR048960">
    <property type="entry name" value="POLQ-like_helical"/>
</dbReference>
<dbReference type="AlphaFoldDB" id="A0A9P1DEW0"/>
<dbReference type="Pfam" id="PF21099">
    <property type="entry name" value="POLQ_helical"/>
    <property type="match status" value="1"/>
</dbReference>
<dbReference type="CDD" id="cd18795">
    <property type="entry name" value="SF2_C_Ski2"/>
    <property type="match status" value="1"/>
</dbReference>
<accession>A0A9P1DEW0</accession>
<dbReference type="SUPFAM" id="SSF158702">
    <property type="entry name" value="Sec63 N-terminal domain-like"/>
    <property type="match status" value="1"/>
</dbReference>
<dbReference type="PANTHER" id="PTHR47961">
    <property type="entry name" value="DNA POLYMERASE THETA, PUTATIVE (AFU_ORTHOLOGUE AFUA_1G05260)-RELATED"/>
    <property type="match status" value="1"/>
</dbReference>
<evidence type="ECO:0000313" key="16">
    <source>
        <dbReference type="Proteomes" id="UP001152797"/>
    </source>
</evidence>
<dbReference type="PROSITE" id="PS51194">
    <property type="entry name" value="HELICASE_CTER"/>
    <property type="match status" value="1"/>
</dbReference>
<evidence type="ECO:0000259" key="12">
    <source>
        <dbReference type="PROSITE" id="PS51192"/>
    </source>
</evidence>
<keyword evidence="3" id="KW-0227">DNA damage</keyword>
<keyword evidence="8" id="KW-0539">Nucleus</keyword>
<evidence type="ECO:0000259" key="13">
    <source>
        <dbReference type="PROSITE" id="PS51194"/>
    </source>
</evidence>
<evidence type="ECO:0000256" key="9">
    <source>
        <dbReference type="ARBA" id="ARBA00048988"/>
    </source>
</evidence>
<reference evidence="15 16" key="2">
    <citation type="submission" date="2024-05" db="EMBL/GenBank/DDBJ databases">
        <authorList>
            <person name="Chen Y."/>
            <person name="Shah S."/>
            <person name="Dougan E. K."/>
            <person name="Thang M."/>
            <person name="Chan C."/>
        </authorList>
    </citation>
    <scope>NUCLEOTIDE SEQUENCE [LARGE SCALE GENOMIC DNA]</scope>
</reference>
<dbReference type="SUPFAM" id="SSF52540">
    <property type="entry name" value="P-loop containing nucleoside triphosphate hydrolases"/>
    <property type="match status" value="1"/>
</dbReference>
<feature type="region of interest" description="Disordered" evidence="11">
    <location>
        <begin position="23"/>
        <end position="99"/>
    </location>
</feature>
<evidence type="ECO:0000256" key="3">
    <source>
        <dbReference type="ARBA" id="ARBA00022763"/>
    </source>
</evidence>
<reference evidence="14" key="1">
    <citation type="submission" date="2022-10" db="EMBL/GenBank/DDBJ databases">
        <authorList>
            <person name="Chen Y."/>
            <person name="Dougan E. K."/>
            <person name="Chan C."/>
            <person name="Rhodes N."/>
            <person name="Thang M."/>
        </authorList>
    </citation>
    <scope>NUCLEOTIDE SEQUENCE</scope>
</reference>
<dbReference type="Pfam" id="PF00271">
    <property type="entry name" value="Helicase_C"/>
    <property type="match status" value="1"/>
</dbReference>
<evidence type="ECO:0000256" key="8">
    <source>
        <dbReference type="ARBA" id="ARBA00023242"/>
    </source>
</evidence>
<keyword evidence="6" id="KW-0067">ATP-binding</keyword>
<dbReference type="EMBL" id="CAMXCT020004257">
    <property type="protein sequence ID" value="CAL1161731.1"/>
    <property type="molecule type" value="Genomic_DNA"/>
</dbReference>
<evidence type="ECO:0000256" key="10">
    <source>
        <dbReference type="SAM" id="Coils"/>
    </source>
</evidence>
<dbReference type="Gene3D" id="1.10.3380.20">
    <property type="match status" value="1"/>
</dbReference>
<dbReference type="GO" id="GO:0005634">
    <property type="term" value="C:nucleus"/>
    <property type="evidence" value="ECO:0007669"/>
    <property type="project" value="UniProtKB-SubCell"/>
</dbReference>
<dbReference type="SMART" id="SM00490">
    <property type="entry name" value="HELICc"/>
    <property type="match status" value="1"/>
</dbReference>
<evidence type="ECO:0000256" key="6">
    <source>
        <dbReference type="ARBA" id="ARBA00022840"/>
    </source>
</evidence>
<dbReference type="InterPro" id="IPR027417">
    <property type="entry name" value="P-loop_NTPase"/>
</dbReference>
<comment type="caution">
    <text evidence="14">The sequence shown here is derived from an EMBL/GenBank/DDBJ whole genome shotgun (WGS) entry which is preliminary data.</text>
</comment>
<keyword evidence="5" id="KW-0347">Helicase</keyword>
<comment type="subcellular location">
    <subcellularLocation>
        <location evidence="1">Nucleus</location>
    </subcellularLocation>
</comment>
<keyword evidence="4" id="KW-0378">Hydrolase</keyword>
<dbReference type="InterPro" id="IPR046931">
    <property type="entry name" value="HTH_61"/>
</dbReference>
<evidence type="ECO:0000256" key="7">
    <source>
        <dbReference type="ARBA" id="ARBA00023204"/>
    </source>
</evidence>
<gene>
    <name evidence="14" type="ORF">C1SCF055_LOCUS33806</name>
</gene>
<keyword evidence="10" id="KW-0175">Coiled coil</keyword>
<dbReference type="GO" id="GO:0043138">
    <property type="term" value="F:3'-5' DNA helicase activity"/>
    <property type="evidence" value="ECO:0007669"/>
    <property type="project" value="UniProtKB-EC"/>
</dbReference>
<keyword evidence="16" id="KW-1185">Reference proteome</keyword>
<feature type="coiled-coil region" evidence="10">
    <location>
        <begin position="1001"/>
        <end position="1032"/>
    </location>
</feature>
<dbReference type="Pfam" id="PF00270">
    <property type="entry name" value="DEAD"/>
    <property type="match status" value="1"/>
</dbReference>
<protein>
    <submittedName>
        <fullName evidence="15">DNA-directed DNA polymerase</fullName>
    </submittedName>
</protein>
<evidence type="ECO:0000313" key="14">
    <source>
        <dbReference type="EMBL" id="CAI4008356.1"/>
    </source>
</evidence>
<keyword evidence="15" id="KW-0548">Nucleotidyltransferase</keyword>
<organism evidence="14">
    <name type="scientific">Cladocopium goreaui</name>
    <dbReference type="NCBI Taxonomy" id="2562237"/>
    <lineage>
        <taxon>Eukaryota</taxon>
        <taxon>Sar</taxon>
        <taxon>Alveolata</taxon>
        <taxon>Dinophyceae</taxon>
        <taxon>Suessiales</taxon>
        <taxon>Symbiodiniaceae</taxon>
        <taxon>Cladocopium</taxon>
    </lineage>
</organism>
<dbReference type="GO" id="GO:0003887">
    <property type="term" value="F:DNA-directed DNA polymerase activity"/>
    <property type="evidence" value="ECO:0007669"/>
    <property type="project" value="UniProtKB-KW"/>
</dbReference>
<dbReference type="Pfam" id="PF20470">
    <property type="entry name" value="HTH_61"/>
    <property type="match status" value="1"/>
</dbReference>
<dbReference type="GO" id="GO:0016787">
    <property type="term" value="F:hydrolase activity"/>
    <property type="evidence" value="ECO:0007669"/>
    <property type="project" value="UniProtKB-KW"/>
</dbReference>
<sequence>MADFSPLRPKSIQFGAAEQKRCILPAGSQSRGAAGYPTADVPSSSKESKSSRSAEPFELPENVAHRPSVLRQNGVSNEAKKGTTGTLRGRKRRAGLTGDAECQAKPKAKRLCLRLTGPEKAAARRRRQQLAKKAVCRRVALWRSRMVDGEQQVIYVSLSGDVLKKGGRAFRVATADQKYLKVHGVLNRPANSSIEAPEEIEPYATRRGDNPLELSFWCIPESVEACYRDAGIRRLHQWQADCLSCPEVLSGKSLVYVAPTSAGKSLVSEVLMLRQLLFRGRRALVILPYVSICEERLSQLRATHGACGLRVEGLYSSSDGKWHTGADVAVCTIEKGSTLLNRLLEDDALLRDVGVVVVDEMHLLGEEHRGYLLELILIKSRLSAMSSAPTSQGGGLQIIGLSATIPNVQLLADWLDAQLYICHDRPIPLTMSVAPKQATSSIPRDPDGLVPLVQECVCTGQSVLIFCATKDWCENAAALLADELPKLSCGGTPLPGTSEENQTNRARLLEELKQAPAGLCQILAKTVPSGVAYHHAGLTVEERRLLEEAYRKGVLCCLCATSTLAAGVNLPARRVIIRSLKVGSEGLDAVRFRQMAGRAGRVGLDTKGECIVMTRSAKDREEAHSLLGAQLQRLKSSLTGQRLVRAVLEVVSLGLIRTVEDLEGRFARSLLRFHEEKPSEAHALLCGMAEVPAPLLNDIREALSYLKAQKLVRGDEVSDSDRTAFGSFGSPVAGSSPCQRNPAMLMATPLGDGVVHSALRPAEALSVFEDLQRARQGLCLDSDLHLIFLVTPATSIEPDWSRYISYYEKLQQRDRAVANAVGVSPDFLLKQSMGHRGPLSSSNDWRQDRERVTALHRRFWAALALRELTMETSASRVASAFAASRGSLQSLQSLAATYCGMVRQLCERLRWHEMAALFDCLMPRLNFGVSAEALPLCRIPAVYPSRARALFQAGLSSVEEVAKSSVITIEAALRKLSQFESCRTDAELAQHQEAVTRQAAVKILHGAQQCLNDDLQQLEDEAEDEHARIQRTA</sequence>
<dbReference type="Proteomes" id="UP001152797">
    <property type="component" value="Unassembled WGS sequence"/>
</dbReference>
<dbReference type="GO" id="GO:0006281">
    <property type="term" value="P:DNA repair"/>
    <property type="evidence" value="ECO:0007669"/>
    <property type="project" value="UniProtKB-KW"/>
</dbReference>
<dbReference type="CDD" id="cd18026">
    <property type="entry name" value="DEXHc_POLQ-like"/>
    <property type="match status" value="1"/>
</dbReference>
<dbReference type="GO" id="GO:0003676">
    <property type="term" value="F:nucleic acid binding"/>
    <property type="evidence" value="ECO:0007669"/>
    <property type="project" value="InterPro"/>
</dbReference>
<feature type="domain" description="Helicase ATP-binding" evidence="12">
    <location>
        <begin position="245"/>
        <end position="423"/>
    </location>
</feature>
<name>A0A9P1DEW0_9DINO</name>
<proteinExistence type="predicted"/>
<dbReference type="InterPro" id="IPR011545">
    <property type="entry name" value="DEAD/DEAH_box_helicase_dom"/>
</dbReference>
<keyword evidence="7" id="KW-0234">DNA repair</keyword>
<dbReference type="FunFam" id="3.40.50.300:FF:000813">
    <property type="entry name" value="helicase POLQ-like isoform X1"/>
    <property type="match status" value="1"/>
</dbReference>
<evidence type="ECO:0000313" key="15">
    <source>
        <dbReference type="EMBL" id="CAL4795668.1"/>
    </source>
</evidence>
<feature type="domain" description="Helicase C-terminal" evidence="13">
    <location>
        <begin position="451"/>
        <end position="651"/>
    </location>
</feature>
<keyword evidence="2" id="KW-0547">Nucleotide-binding</keyword>
<evidence type="ECO:0000256" key="4">
    <source>
        <dbReference type="ARBA" id="ARBA00022801"/>
    </source>
</evidence>
<dbReference type="EMBL" id="CAMXCT010004257">
    <property type="protein sequence ID" value="CAI4008356.1"/>
    <property type="molecule type" value="Genomic_DNA"/>
</dbReference>
<dbReference type="PANTHER" id="PTHR47961:SF6">
    <property type="entry name" value="DNA-DIRECTED DNA POLYMERASE"/>
    <property type="match status" value="1"/>
</dbReference>
<dbReference type="PROSITE" id="PS51192">
    <property type="entry name" value="HELICASE_ATP_BIND_1"/>
    <property type="match status" value="1"/>
</dbReference>
<evidence type="ECO:0000256" key="11">
    <source>
        <dbReference type="SAM" id="MobiDB-lite"/>
    </source>
</evidence>
<evidence type="ECO:0000256" key="1">
    <source>
        <dbReference type="ARBA" id="ARBA00004123"/>
    </source>
</evidence>
<dbReference type="InterPro" id="IPR050474">
    <property type="entry name" value="Hel308_SKI2-like"/>
</dbReference>
<dbReference type="Gene3D" id="3.40.50.300">
    <property type="entry name" value="P-loop containing nucleotide triphosphate hydrolases"/>
    <property type="match status" value="2"/>
</dbReference>
<dbReference type="SMART" id="SM00487">
    <property type="entry name" value="DEXDc"/>
    <property type="match status" value="1"/>
</dbReference>
<comment type="catalytic activity">
    <reaction evidence="9">
        <text>ATP + H2O = ADP + phosphate + H(+)</text>
        <dbReference type="Rhea" id="RHEA:13065"/>
        <dbReference type="ChEBI" id="CHEBI:15377"/>
        <dbReference type="ChEBI" id="CHEBI:15378"/>
        <dbReference type="ChEBI" id="CHEBI:30616"/>
        <dbReference type="ChEBI" id="CHEBI:43474"/>
        <dbReference type="ChEBI" id="CHEBI:456216"/>
        <dbReference type="EC" id="5.6.2.4"/>
    </reaction>
</comment>
<dbReference type="InterPro" id="IPR001650">
    <property type="entry name" value="Helicase_C-like"/>
</dbReference>
<keyword evidence="15" id="KW-0808">Transferase</keyword>
<dbReference type="GO" id="GO:0005524">
    <property type="term" value="F:ATP binding"/>
    <property type="evidence" value="ECO:0007669"/>
    <property type="project" value="UniProtKB-KW"/>
</dbReference>